<organism evidence="3 4">
    <name type="scientific">Arenimonas oryziterrae DSM 21050 = YC6267</name>
    <dbReference type="NCBI Taxonomy" id="1121015"/>
    <lineage>
        <taxon>Bacteria</taxon>
        <taxon>Pseudomonadati</taxon>
        <taxon>Pseudomonadota</taxon>
        <taxon>Gammaproteobacteria</taxon>
        <taxon>Lysobacterales</taxon>
        <taxon>Lysobacteraceae</taxon>
        <taxon>Arenimonas</taxon>
    </lineage>
</organism>
<dbReference type="OrthoDB" id="193898at2"/>
<keyword evidence="1" id="KW-0472">Membrane</keyword>
<evidence type="ECO:0000256" key="1">
    <source>
        <dbReference type="SAM" id="Phobius"/>
    </source>
</evidence>
<reference evidence="3 4" key="1">
    <citation type="submission" date="2013-09" db="EMBL/GenBank/DDBJ databases">
        <title>Genome sequencing of Arenimonas oryziterrae.</title>
        <authorList>
            <person name="Chen F."/>
            <person name="Wang G."/>
        </authorList>
    </citation>
    <scope>NUCLEOTIDE SEQUENCE [LARGE SCALE GENOMIC DNA]</scope>
    <source>
        <strain evidence="3 4">YC6267</strain>
    </source>
</reference>
<accession>A0A091BGJ5</accession>
<evidence type="ECO:0000313" key="4">
    <source>
        <dbReference type="Proteomes" id="UP000029385"/>
    </source>
</evidence>
<feature type="domain" description="CAAX prenyl protease 2/Lysostaphin resistance protein A-like" evidence="2">
    <location>
        <begin position="133"/>
        <end position="226"/>
    </location>
</feature>
<dbReference type="Proteomes" id="UP000029385">
    <property type="component" value="Unassembled WGS sequence"/>
</dbReference>
<feature type="transmembrane region" description="Helical" evidence="1">
    <location>
        <begin position="260"/>
        <end position="280"/>
    </location>
</feature>
<keyword evidence="1" id="KW-1133">Transmembrane helix</keyword>
<dbReference type="GO" id="GO:0004175">
    <property type="term" value="F:endopeptidase activity"/>
    <property type="evidence" value="ECO:0007669"/>
    <property type="project" value="UniProtKB-ARBA"/>
</dbReference>
<dbReference type="eggNOG" id="COG1266">
    <property type="taxonomic scope" value="Bacteria"/>
</dbReference>
<feature type="transmembrane region" description="Helical" evidence="1">
    <location>
        <begin position="222"/>
        <end position="240"/>
    </location>
</feature>
<gene>
    <name evidence="3" type="ORF">N789_09270</name>
</gene>
<keyword evidence="4" id="KW-1185">Reference proteome</keyword>
<dbReference type="PANTHER" id="PTHR39430:SF1">
    <property type="entry name" value="PROTEASE"/>
    <property type="match status" value="1"/>
</dbReference>
<evidence type="ECO:0000259" key="2">
    <source>
        <dbReference type="Pfam" id="PF02517"/>
    </source>
</evidence>
<dbReference type="Pfam" id="PF02517">
    <property type="entry name" value="Rce1-like"/>
    <property type="match status" value="1"/>
</dbReference>
<sequence length="318" mass="33920">MTTQTAKSAAPLWLRILRHPIVRIVLFTVMLVLFSKLMSALIPPKGLTPTQSLQVSGADLWLGALRSLVPVSLAYWLLVRGIEGRKVAELAPRKLLPQAGIGWLVGMGIMLATAALMAAFGAYRIHGVNDAVNLLTPLLVLGLLPGITEEILFRGVLFRVVEDGLGTWIAIAFSGLLFGAAHLANPNATWWSSLAIAIEAGLLLGMAYAWTRSLWFCMGLHAAWNFTQGPLLGIPVSGIELKGWLNASTQGPLLISGGEFGAEASLLTVVLCVSLAVFFTRQAMAQGNIRPPFWRRPAPVATPDAADVVAPTSITSAD</sequence>
<feature type="transmembrane region" description="Helical" evidence="1">
    <location>
        <begin position="165"/>
        <end position="184"/>
    </location>
</feature>
<dbReference type="GO" id="GO:0080120">
    <property type="term" value="P:CAAX-box protein maturation"/>
    <property type="evidence" value="ECO:0007669"/>
    <property type="project" value="UniProtKB-ARBA"/>
</dbReference>
<name>A0A091BGJ5_9GAMM</name>
<keyword evidence="1" id="KW-0812">Transmembrane</keyword>
<dbReference type="EMBL" id="AVCI01000005">
    <property type="protein sequence ID" value="KFN43455.1"/>
    <property type="molecule type" value="Genomic_DNA"/>
</dbReference>
<feature type="transmembrane region" description="Helical" evidence="1">
    <location>
        <begin position="100"/>
        <end position="122"/>
    </location>
</feature>
<dbReference type="PATRIC" id="fig|1121015.4.peg.1343"/>
<protein>
    <recommendedName>
        <fullName evidence="2">CAAX prenyl protease 2/Lysostaphin resistance protein A-like domain-containing protein</fullName>
    </recommendedName>
</protein>
<dbReference type="InterPro" id="IPR003675">
    <property type="entry name" value="Rce1/LyrA-like_dom"/>
</dbReference>
<dbReference type="RefSeq" id="WP_022968320.1">
    <property type="nucleotide sequence ID" value="NZ_ATVD01000001.1"/>
</dbReference>
<dbReference type="AlphaFoldDB" id="A0A091BGJ5"/>
<feature type="transmembrane region" description="Helical" evidence="1">
    <location>
        <begin position="21"/>
        <end position="40"/>
    </location>
</feature>
<feature type="transmembrane region" description="Helical" evidence="1">
    <location>
        <begin position="190"/>
        <end position="210"/>
    </location>
</feature>
<feature type="transmembrane region" description="Helical" evidence="1">
    <location>
        <begin position="60"/>
        <end position="79"/>
    </location>
</feature>
<comment type="caution">
    <text evidence="3">The sequence shown here is derived from an EMBL/GenBank/DDBJ whole genome shotgun (WGS) entry which is preliminary data.</text>
</comment>
<dbReference type="PANTHER" id="PTHR39430">
    <property type="entry name" value="MEMBRANE-ASSOCIATED PROTEASE-RELATED"/>
    <property type="match status" value="1"/>
</dbReference>
<proteinExistence type="predicted"/>
<dbReference type="STRING" id="1121015.GCA_000420545_00667"/>
<evidence type="ECO:0000313" key="3">
    <source>
        <dbReference type="EMBL" id="KFN43455.1"/>
    </source>
</evidence>
<feature type="transmembrane region" description="Helical" evidence="1">
    <location>
        <begin position="134"/>
        <end position="153"/>
    </location>
</feature>